<dbReference type="Proteomes" id="UP000177626">
    <property type="component" value="Unassembled WGS sequence"/>
</dbReference>
<gene>
    <name evidence="4" type="primary">recO</name>
    <name evidence="6" type="ORF">A2406_00700</name>
</gene>
<dbReference type="HAMAP" id="MF_00201">
    <property type="entry name" value="RecO"/>
    <property type="match status" value="1"/>
</dbReference>
<dbReference type="Gene3D" id="2.40.50.140">
    <property type="entry name" value="Nucleic acid-binding proteins"/>
    <property type="match status" value="1"/>
</dbReference>
<dbReference type="SUPFAM" id="SSF57863">
    <property type="entry name" value="ArfGap/RecO-like zinc finger"/>
    <property type="match status" value="1"/>
</dbReference>
<evidence type="ECO:0000256" key="2">
    <source>
        <dbReference type="ARBA" id="ARBA00023172"/>
    </source>
</evidence>
<dbReference type="GO" id="GO:0006310">
    <property type="term" value="P:DNA recombination"/>
    <property type="evidence" value="ECO:0007669"/>
    <property type="project" value="UniProtKB-UniRule"/>
</dbReference>
<feature type="domain" description="DNA replication/recombination mediator RecO N-terminal" evidence="5">
    <location>
        <begin position="1"/>
        <end position="76"/>
    </location>
</feature>
<accession>A0A1G2BZ58</accession>
<evidence type="ECO:0000256" key="1">
    <source>
        <dbReference type="ARBA" id="ARBA00022763"/>
    </source>
</evidence>
<dbReference type="Pfam" id="PF11967">
    <property type="entry name" value="RecO_N"/>
    <property type="match status" value="1"/>
</dbReference>
<keyword evidence="1 4" id="KW-0227">DNA damage</keyword>
<dbReference type="InterPro" id="IPR012340">
    <property type="entry name" value="NA-bd_OB-fold"/>
</dbReference>
<evidence type="ECO:0000313" key="7">
    <source>
        <dbReference type="Proteomes" id="UP000177626"/>
    </source>
</evidence>
<sequence>MAFKTEAFVLRCRPFVEADRIYDLFTPQEGVISVLLRSAATSRSKLAGHLMPFNKVRVMIGRGKMDHMAGVEVVENYSNLRQDLKSMSLAASVVELFLADRSMGQKFREFSLLEHIFTILDHPGIVMNKKMILVRAFLWKYLSMAGWQPHFRSEQDQTNGGIMYMEHDHSKSIKISSELFDFLQFIIKSDWPQLINLSIDANLNKEWLKISQIYYQAVFEQPSKSLKLFIYG</sequence>
<keyword evidence="2 4" id="KW-0233">DNA recombination</keyword>
<dbReference type="InterPro" id="IPR037278">
    <property type="entry name" value="ARFGAP/RecO"/>
</dbReference>
<dbReference type="EMBL" id="MHKQ01000022">
    <property type="protein sequence ID" value="OGY93417.1"/>
    <property type="molecule type" value="Genomic_DNA"/>
</dbReference>
<comment type="caution">
    <text evidence="6">The sequence shown here is derived from an EMBL/GenBank/DDBJ whole genome shotgun (WGS) entry which is preliminary data.</text>
</comment>
<evidence type="ECO:0000259" key="5">
    <source>
        <dbReference type="Pfam" id="PF11967"/>
    </source>
</evidence>
<evidence type="ECO:0000313" key="6">
    <source>
        <dbReference type="EMBL" id="OGY93417.1"/>
    </source>
</evidence>
<comment type="similarity">
    <text evidence="4">Belongs to the RecO family.</text>
</comment>
<dbReference type="NCBIfam" id="TIGR00613">
    <property type="entry name" value="reco"/>
    <property type="match status" value="1"/>
</dbReference>
<name>A0A1G2BZ58_9BACT</name>
<dbReference type="Pfam" id="PF02565">
    <property type="entry name" value="RecO_C"/>
    <property type="match status" value="1"/>
</dbReference>
<dbReference type="SUPFAM" id="SSF50249">
    <property type="entry name" value="Nucleic acid-binding proteins"/>
    <property type="match status" value="1"/>
</dbReference>
<dbReference type="InterPro" id="IPR003717">
    <property type="entry name" value="RecO"/>
</dbReference>
<evidence type="ECO:0000256" key="4">
    <source>
        <dbReference type="HAMAP-Rule" id="MF_00201"/>
    </source>
</evidence>
<dbReference type="InterPro" id="IPR022572">
    <property type="entry name" value="DNA_rep/recomb_RecO_N"/>
</dbReference>
<dbReference type="GO" id="GO:0043590">
    <property type="term" value="C:bacterial nucleoid"/>
    <property type="evidence" value="ECO:0007669"/>
    <property type="project" value="TreeGrafter"/>
</dbReference>
<reference evidence="6 7" key="1">
    <citation type="journal article" date="2016" name="Nat. Commun.">
        <title>Thousands of microbial genomes shed light on interconnected biogeochemical processes in an aquifer system.</title>
        <authorList>
            <person name="Anantharaman K."/>
            <person name="Brown C.T."/>
            <person name="Hug L.A."/>
            <person name="Sharon I."/>
            <person name="Castelle C.J."/>
            <person name="Probst A.J."/>
            <person name="Thomas B.C."/>
            <person name="Singh A."/>
            <person name="Wilkins M.J."/>
            <person name="Karaoz U."/>
            <person name="Brodie E.L."/>
            <person name="Williams K.H."/>
            <person name="Hubbard S.S."/>
            <person name="Banfield J.F."/>
        </authorList>
    </citation>
    <scope>NUCLEOTIDE SEQUENCE [LARGE SCALE GENOMIC DNA]</scope>
</reference>
<dbReference type="PANTHER" id="PTHR33991">
    <property type="entry name" value="DNA REPAIR PROTEIN RECO"/>
    <property type="match status" value="1"/>
</dbReference>
<keyword evidence="3 4" id="KW-0234">DNA repair</keyword>
<dbReference type="AlphaFoldDB" id="A0A1G2BZ58"/>
<proteinExistence type="inferred from homology"/>
<organism evidence="6 7">
    <name type="scientific">Candidatus Komeilibacteria bacterium RIFOXYC1_FULL_37_11</name>
    <dbReference type="NCBI Taxonomy" id="1798555"/>
    <lineage>
        <taxon>Bacteria</taxon>
        <taxon>Candidatus Komeiliibacteriota</taxon>
    </lineage>
</organism>
<comment type="function">
    <text evidence="4">Involved in DNA repair and RecF pathway recombination.</text>
</comment>
<evidence type="ECO:0000256" key="3">
    <source>
        <dbReference type="ARBA" id="ARBA00023204"/>
    </source>
</evidence>
<protein>
    <recommendedName>
        <fullName evidence="4">DNA repair protein RecO</fullName>
    </recommendedName>
    <alternativeName>
        <fullName evidence="4">Recombination protein O</fullName>
    </alternativeName>
</protein>
<dbReference type="GO" id="GO:0006302">
    <property type="term" value="P:double-strand break repair"/>
    <property type="evidence" value="ECO:0007669"/>
    <property type="project" value="TreeGrafter"/>
</dbReference>
<dbReference type="PANTHER" id="PTHR33991:SF1">
    <property type="entry name" value="DNA REPAIR PROTEIN RECO"/>
    <property type="match status" value="1"/>
</dbReference>